<evidence type="ECO:0000313" key="10">
    <source>
        <dbReference type="EMBL" id="CDF90890.1"/>
    </source>
</evidence>
<keyword evidence="11" id="KW-1185">Reference proteome</keyword>
<comment type="subcellular location">
    <subcellularLocation>
        <location evidence="2">Cell membrane</location>
        <topology evidence="2">Multi-pass membrane protein</topology>
    </subcellularLocation>
</comment>
<evidence type="ECO:0000256" key="5">
    <source>
        <dbReference type="ARBA" id="ARBA00022989"/>
    </source>
</evidence>
<gene>
    <name evidence="10" type="ORF">BN860_05622g</name>
</gene>
<reference evidence="11" key="1">
    <citation type="journal article" date="2013" name="Genome Announc.">
        <title>Genome sequence of the food spoilage yeast Zygosaccharomyces bailii CLIB 213(T).</title>
        <authorList>
            <person name="Galeote V."/>
            <person name="Bigey F."/>
            <person name="Devillers H."/>
            <person name="Neuveglise C."/>
            <person name="Dequin S."/>
        </authorList>
    </citation>
    <scope>NUCLEOTIDE SEQUENCE [LARGE SCALE GENOMIC DNA]</scope>
    <source>
        <strain evidence="11">CLIB 213 / ATCC 58445 / CBS 680 / CCRC 21525 / NBRC 1098 / NCYC 1416 / NRRL Y-2227</strain>
    </source>
</reference>
<evidence type="ECO:0000256" key="4">
    <source>
        <dbReference type="ARBA" id="ARBA00022692"/>
    </source>
</evidence>
<feature type="transmembrane region" description="Helical" evidence="9">
    <location>
        <begin position="241"/>
        <end position="262"/>
    </location>
</feature>
<proteinExistence type="inferred from homology"/>
<feature type="transmembrane region" description="Helical" evidence="9">
    <location>
        <begin position="283"/>
        <end position="302"/>
    </location>
</feature>
<keyword evidence="3" id="KW-1003">Cell membrane</keyword>
<dbReference type="GO" id="GO:1903425">
    <property type="term" value="F:fluoride transmembrane transporter activity"/>
    <property type="evidence" value="ECO:0007669"/>
    <property type="project" value="TreeGrafter"/>
</dbReference>
<evidence type="ECO:0000256" key="2">
    <source>
        <dbReference type="ARBA" id="ARBA00004651"/>
    </source>
</evidence>
<dbReference type="EMBL" id="HG316461">
    <property type="protein sequence ID" value="CDF90890.1"/>
    <property type="molecule type" value="Genomic_DNA"/>
</dbReference>
<evidence type="ECO:0000256" key="6">
    <source>
        <dbReference type="ARBA" id="ARBA00023136"/>
    </source>
</evidence>
<evidence type="ECO:0000256" key="7">
    <source>
        <dbReference type="ARBA" id="ARBA00035120"/>
    </source>
</evidence>
<organism evidence="10 11">
    <name type="scientific">Zygosaccharomyces bailii (strain CLIB 213 / ATCC 58445 / CBS 680 / BCRC 21525 / NBRC 1098 / NCYC 1416 / NRRL Y-2227)</name>
    <dbReference type="NCBI Taxonomy" id="1333698"/>
    <lineage>
        <taxon>Eukaryota</taxon>
        <taxon>Fungi</taxon>
        <taxon>Dikarya</taxon>
        <taxon>Ascomycota</taxon>
        <taxon>Saccharomycotina</taxon>
        <taxon>Saccharomycetes</taxon>
        <taxon>Saccharomycetales</taxon>
        <taxon>Saccharomycetaceae</taxon>
        <taxon>Zygosaccharomyces</taxon>
    </lineage>
</organism>
<dbReference type="Proteomes" id="UP000019375">
    <property type="component" value="Unassembled WGS sequence"/>
</dbReference>
<evidence type="ECO:0000256" key="1">
    <source>
        <dbReference type="ARBA" id="ARBA00002598"/>
    </source>
</evidence>
<feature type="transmembrane region" description="Helical" evidence="9">
    <location>
        <begin position="181"/>
        <end position="203"/>
    </location>
</feature>
<dbReference type="PANTHER" id="PTHR28259:SF1">
    <property type="entry name" value="FLUORIDE EXPORT PROTEIN 1-RELATED"/>
    <property type="match status" value="1"/>
</dbReference>
<name>A0A8J2X3I3_ZYGB2</name>
<evidence type="ECO:0000256" key="8">
    <source>
        <dbReference type="ARBA" id="ARBA00035585"/>
    </source>
</evidence>
<comment type="function">
    <text evidence="1">Fluoride channel required for the rapid expulsion of cytoplasmic fluoride.</text>
</comment>
<keyword evidence="5 9" id="KW-1133">Transmembrane helix</keyword>
<dbReference type="InterPro" id="IPR003691">
    <property type="entry name" value="FluC"/>
</dbReference>
<keyword evidence="6 9" id="KW-0472">Membrane</keyword>
<keyword evidence="4 9" id="KW-0812">Transmembrane</keyword>
<dbReference type="GO" id="GO:0005886">
    <property type="term" value="C:plasma membrane"/>
    <property type="evidence" value="ECO:0007669"/>
    <property type="project" value="UniProtKB-SubCell"/>
</dbReference>
<evidence type="ECO:0000313" key="11">
    <source>
        <dbReference type="Proteomes" id="UP000019375"/>
    </source>
</evidence>
<dbReference type="OrthoDB" id="409792at2759"/>
<protein>
    <submittedName>
        <fullName evidence="10">ZYBA0S08-05622g1_1</fullName>
    </submittedName>
</protein>
<dbReference type="AlphaFoldDB" id="A0A8J2X3I3"/>
<sequence length="346" mass="38118">MSFTTDVLSSDIIFYLSFITATILGNYARSGTTSLATYSPSYVKSGSIIWSNLSSCLLMGLFQELKAARWFAPDDLTPFFTTLTTGFCGGYSSYSTMMLETFQQSASLSRSDIERSERLPNRAYGIMEFLAVLVTQLFASMGSYLFGRGLAKSIIVPLARNRSLENKTDEPQPPILKTLRILQWIFALVAVPLVALLIVLACVYGNHSRAAWTLPALFAIFGGYLRYALSQWLNGLVKPFPIGTFVGNQIAVVTQAVFQLLIRGRQDYRQALPIACTRNACHVVTALASGFASTLSAISTMMNEGYGLEFTQMLTYFIASISVSYCLYIVILGSYAWTRGLTIPLC</sequence>
<comment type="similarity">
    <text evidence="7">Belongs to the fluoride channel Fluc/FEX (TC 1.A.43) family.</text>
</comment>
<dbReference type="Pfam" id="PF02537">
    <property type="entry name" value="CRCB"/>
    <property type="match status" value="2"/>
</dbReference>
<evidence type="ECO:0000256" key="3">
    <source>
        <dbReference type="ARBA" id="ARBA00022475"/>
    </source>
</evidence>
<dbReference type="PANTHER" id="PTHR28259">
    <property type="entry name" value="FLUORIDE EXPORT PROTEIN 1-RELATED"/>
    <property type="match status" value="1"/>
</dbReference>
<comment type="catalytic activity">
    <reaction evidence="8">
        <text>fluoride(in) = fluoride(out)</text>
        <dbReference type="Rhea" id="RHEA:76159"/>
        <dbReference type="ChEBI" id="CHEBI:17051"/>
    </reaction>
    <physiologicalReaction direction="left-to-right" evidence="8">
        <dbReference type="Rhea" id="RHEA:76160"/>
    </physiologicalReaction>
</comment>
<feature type="transmembrane region" description="Helical" evidence="9">
    <location>
        <begin position="314"/>
        <end position="337"/>
    </location>
</feature>
<evidence type="ECO:0000256" key="9">
    <source>
        <dbReference type="SAM" id="Phobius"/>
    </source>
</evidence>
<feature type="transmembrane region" description="Helical" evidence="9">
    <location>
        <begin position="123"/>
        <end position="146"/>
    </location>
</feature>
<feature type="transmembrane region" description="Helical" evidence="9">
    <location>
        <begin position="12"/>
        <end position="29"/>
    </location>
</feature>
<feature type="transmembrane region" description="Helical" evidence="9">
    <location>
        <begin position="210"/>
        <end position="229"/>
    </location>
</feature>
<accession>A0A8J2X3I3</accession>